<dbReference type="Gene3D" id="3.40.50.300">
    <property type="entry name" value="P-loop containing nucleotide triphosphate hydrolases"/>
    <property type="match status" value="1"/>
</dbReference>
<feature type="domain" description="Sulfotransferase" evidence="1">
    <location>
        <begin position="172"/>
        <end position="328"/>
    </location>
</feature>
<dbReference type="EMBL" id="JBHSGS010000013">
    <property type="protein sequence ID" value="MFC4718651.1"/>
    <property type="molecule type" value="Genomic_DNA"/>
</dbReference>
<keyword evidence="3" id="KW-1185">Reference proteome</keyword>
<dbReference type="SUPFAM" id="SSF52540">
    <property type="entry name" value="P-loop containing nucleoside triphosphate hydrolases"/>
    <property type="match status" value="1"/>
</dbReference>
<evidence type="ECO:0000259" key="1">
    <source>
        <dbReference type="Pfam" id="PF00685"/>
    </source>
</evidence>
<evidence type="ECO:0000313" key="2">
    <source>
        <dbReference type="EMBL" id="MFC4718651.1"/>
    </source>
</evidence>
<name>A0ABV9MRR1_9ENTE</name>
<dbReference type="InterPro" id="IPR000863">
    <property type="entry name" value="Sulfotransferase_dom"/>
</dbReference>
<accession>A0ABV9MRR1</accession>
<dbReference type="RefSeq" id="WP_204653958.1">
    <property type="nucleotide sequence ID" value="NZ_JAFBFD010000016.1"/>
</dbReference>
<organism evidence="2 3">
    <name type="scientific">Enterococcus lemanii</name>
    <dbReference type="NCBI Taxonomy" id="1159752"/>
    <lineage>
        <taxon>Bacteria</taxon>
        <taxon>Bacillati</taxon>
        <taxon>Bacillota</taxon>
        <taxon>Bacilli</taxon>
        <taxon>Lactobacillales</taxon>
        <taxon>Enterococcaceae</taxon>
        <taxon>Enterococcus</taxon>
    </lineage>
</organism>
<protein>
    <submittedName>
        <fullName evidence="2">Sulfotransferase domain-containing protein</fullName>
    </submittedName>
</protein>
<dbReference type="Pfam" id="PF00685">
    <property type="entry name" value="Sulfotransfer_1"/>
    <property type="match status" value="1"/>
</dbReference>
<dbReference type="Proteomes" id="UP001595969">
    <property type="component" value="Unassembled WGS sequence"/>
</dbReference>
<proteinExistence type="predicted"/>
<dbReference type="InterPro" id="IPR027417">
    <property type="entry name" value="P-loop_NTPase"/>
</dbReference>
<reference evidence="3" key="1">
    <citation type="journal article" date="2019" name="Int. J. Syst. Evol. Microbiol.">
        <title>The Global Catalogue of Microorganisms (GCM) 10K type strain sequencing project: providing services to taxonomists for standard genome sequencing and annotation.</title>
        <authorList>
            <consortium name="The Broad Institute Genomics Platform"/>
            <consortium name="The Broad Institute Genome Sequencing Center for Infectious Disease"/>
            <person name="Wu L."/>
            <person name="Ma J."/>
        </authorList>
    </citation>
    <scope>NUCLEOTIDE SEQUENCE [LARGE SCALE GENOMIC DNA]</scope>
    <source>
        <strain evidence="3">CGMCC 1.19032</strain>
    </source>
</reference>
<sequence>MSKKKQLNVAVTGYVGTGSSAVIDLLKEFDNIGIATSSEGPYEHVPFYVDNGLFDLGNILMNNNHPLRSDTAISSFVESMEWLNNNDFGWFGSYKKKYGDSFMNNTMKFIESISTEITGTTYSHYKNVRFSVLKLFLQAGAKFFYKRPIYKWGREYVYDKKKMYFSMPNQKEFLAAAKQYTNNYFKMCSDEEKEIMVYDHLIWPQQAELINDYFDKNFKVIIVTRDARDLFNLNKNYWYAPPISNGSPLFPTDVQDFIDYWKRNLSKKIENENILYVNFEDLVYNYDSTVDTIMGFLEINSNNHVNKRYYFKPEKSEKNTQTYYIDSKWYRESELILSSIPEYTYNFPYRNDTSKKEMFDVI</sequence>
<gene>
    <name evidence="2" type="ORF">ACFO5I_02685</name>
</gene>
<evidence type="ECO:0000313" key="3">
    <source>
        <dbReference type="Proteomes" id="UP001595969"/>
    </source>
</evidence>
<comment type="caution">
    <text evidence="2">The sequence shown here is derived from an EMBL/GenBank/DDBJ whole genome shotgun (WGS) entry which is preliminary data.</text>
</comment>